<dbReference type="GO" id="GO:0016747">
    <property type="term" value="F:acyltransferase activity, transferring groups other than amino-acyl groups"/>
    <property type="evidence" value="ECO:0007669"/>
    <property type="project" value="InterPro"/>
</dbReference>
<keyword evidence="2" id="KW-0012">Acyltransferase</keyword>
<evidence type="ECO:0000313" key="2">
    <source>
        <dbReference type="EMBL" id="RDH17600.1"/>
    </source>
</evidence>
<feature type="domain" description="N-acetyltransferase" evidence="1">
    <location>
        <begin position="5"/>
        <end position="174"/>
    </location>
</feature>
<dbReference type="PROSITE" id="PS51186">
    <property type="entry name" value="GNAT"/>
    <property type="match status" value="1"/>
</dbReference>
<dbReference type="InterPro" id="IPR052777">
    <property type="entry name" value="Acetyltransferase_Enz"/>
</dbReference>
<dbReference type="PANTHER" id="PTHR43305">
    <property type="entry name" value="FAMILY N-ACETYLTRANSFERASE, PUTATIVE (AFU_ORTHOLOGUE AFUA_2G01380)-RELATED"/>
    <property type="match status" value="1"/>
</dbReference>
<evidence type="ECO:0000259" key="1">
    <source>
        <dbReference type="PROSITE" id="PS51186"/>
    </source>
</evidence>
<dbReference type="VEuPathDB" id="FungiDB:M747DRAFT_297838"/>
<dbReference type="AlphaFoldDB" id="A0A370BTL6"/>
<evidence type="ECO:0000313" key="3">
    <source>
        <dbReference type="Proteomes" id="UP000253845"/>
    </source>
</evidence>
<dbReference type="CDD" id="cd04301">
    <property type="entry name" value="NAT_SF"/>
    <property type="match status" value="1"/>
</dbReference>
<reference evidence="2 3" key="1">
    <citation type="submission" date="2018-07" db="EMBL/GenBank/DDBJ databases">
        <title>Section-level genome sequencing of Aspergillus section Nigri to investigate inter- and intra-species variation.</title>
        <authorList>
            <consortium name="DOE Joint Genome Institute"/>
            <person name="Vesth T.C."/>
            <person name="Nybo J.L."/>
            <person name="Theobald S."/>
            <person name="Frisvad J.C."/>
            <person name="Larsen T.O."/>
            <person name="Nielsen K.F."/>
            <person name="Hoof J.B."/>
            <person name="Brandl J."/>
            <person name="Salamov A."/>
            <person name="Riley R."/>
            <person name="Gladden J.M."/>
            <person name="Phatale P."/>
            <person name="Nielsen M.T."/>
            <person name="Lyhne E.K."/>
            <person name="Kogle M.E."/>
            <person name="Strasser K."/>
            <person name="McDonnell E."/>
            <person name="Barry K."/>
            <person name="Clum A."/>
            <person name="Chen C."/>
            <person name="Nolan M."/>
            <person name="Sandor L."/>
            <person name="Kuo A."/>
            <person name="Lipzen A."/>
            <person name="Hainaut M."/>
            <person name="Drula E."/>
            <person name="Tsang A."/>
            <person name="Magnuson J.K."/>
            <person name="Henrissat B."/>
            <person name="Wiebenga A."/>
            <person name="Simmons B.A."/>
            <person name="Makela M.R."/>
            <person name="De vries R.P."/>
            <person name="Grigoriev I.V."/>
            <person name="Mortensen U.H."/>
            <person name="Baker S.E."/>
            <person name="Andersen M.R."/>
        </authorList>
    </citation>
    <scope>NUCLEOTIDE SEQUENCE [LARGE SCALE GENOMIC DNA]</scope>
    <source>
        <strain evidence="2 3">ATCC 13496</strain>
    </source>
</reference>
<dbReference type="InterPro" id="IPR016181">
    <property type="entry name" value="Acyl_CoA_acyltransferase"/>
</dbReference>
<protein>
    <submittedName>
        <fullName evidence="2">Acyl-CoA N-acyltransferase</fullName>
    </submittedName>
</protein>
<organism evidence="2 3">
    <name type="scientific">Aspergillus niger ATCC 13496</name>
    <dbReference type="NCBI Taxonomy" id="1353008"/>
    <lineage>
        <taxon>Eukaryota</taxon>
        <taxon>Fungi</taxon>
        <taxon>Dikarya</taxon>
        <taxon>Ascomycota</taxon>
        <taxon>Pezizomycotina</taxon>
        <taxon>Eurotiomycetes</taxon>
        <taxon>Eurotiomycetidae</taxon>
        <taxon>Eurotiales</taxon>
        <taxon>Aspergillaceae</taxon>
        <taxon>Aspergillus</taxon>
        <taxon>Aspergillus subgen. Circumdati</taxon>
    </lineage>
</organism>
<name>A0A370BTL6_ASPNG</name>
<dbReference type="EMBL" id="KZ851929">
    <property type="protein sequence ID" value="RDH17600.1"/>
    <property type="molecule type" value="Genomic_DNA"/>
</dbReference>
<dbReference type="InterPro" id="IPR000182">
    <property type="entry name" value="GNAT_dom"/>
</dbReference>
<accession>A0A370BTL6</accession>
<keyword evidence="2" id="KW-0808">Transferase</keyword>
<dbReference type="Gene3D" id="3.40.630.30">
    <property type="match status" value="1"/>
</dbReference>
<proteinExistence type="predicted"/>
<sequence length="176" mass="19752">MATNYHIIPATTPHHLTAARTLFTAYATWLNIDLTFQNFQAELSSLPGKYSPQEGGDLLLAYSSSADPSPLGCVALRPLPDKDDERQQRQQRQLCEVKRLYVTPEARKMGLGRALVSSIVARARELGYRGMRLDTLRSMEGPIRLYRSLGFVEVGPYYETPLVEETVFLGLDFGNK</sequence>
<dbReference type="PANTHER" id="PTHR43305:SF1">
    <property type="entry name" value="FAMILY N-ACETYLTRANSFERASE, PUTATIVE (AFU_ORTHOLOGUE AFUA_2G01380)-RELATED"/>
    <property type="match status" value="1"/>
</dbReference>
<dbReference type="Pfam" id="PF00583">
    <property type="entry name" value="Acetyltransf_1"/>
    <property type="match status" value="1"/>
</dbReference>
<dbReference type="SUPFAM" id="SSF55729">
    <property type="entry name" value="Acyl-CoA N-acyltransferases (Nat)"/>
    <property type="match status" value="1"/>
</dbReference>
<gene>
    <name evidence="2" type="ORF">M747DRAFT_297838</name>
</gene>
<dbReference type="Proteomes" id="UP000253845">
    <property type="component" value="Unassembled WGS sequence"/>
</dbReference>